<dbReference type="GO" id="GO:0106274">
    <property type="term" value="F:NAD+-protein-arginine ADP-ribosyltransferase activity"/>
    <property type="evidence" value="ECO:0007669"/>
    <property type="project" value="UniProtKB-EC"/>
</dbReference>
<dbReference type="EMBL" id="CAJOBP010002873">
    <property type="protein sequence ID" value="CAF4378834.1"/>
    <property type="molecule type" value="Genomic_DNA"/>
</dbReference>
<evidence type="ECO:0000313" key="9">
    <source>
        <dbReference type="EMBL" id="CAF4475912.1"/>
    </source>
</evidence>
<evidence type="ECO:0000313" key="11">
    <source>
        <dbReference type="Proteomes" id="UP000663848"/>
    </source>
</evidence>
<proteinExistence type="inferred from homology"/>
<evidence type="ECO:0000256" key="1">
    <source>
        <dbReference type="ARBA" id="ARBA00009558"/>
    </source>
</evidence>
<dbReference type="InterPro" id="IPR000768">
    <property type="entry name" value="ART"/>
</dbReference>
<evidence type="ECO:0000256" key="2">
    <source>
        <dbReference type="ARBA" id="ARBA00022676"/>
    </source>
</evidence>
<dbReference type="Proteomes" id="UP000663873">
    <property type="component" value="Unassembled WGS sequence"/>
</dbReference>
<keyword evidence="6" id="KW-0520">NAD</keyword>
<keyword evidence="3 6" id="KW-0808">Transferase</keyword>
<evidence type="ECO:0000313" key="8">
    <source>
        <dbReference type="EMBL" id="CAF4378834.1"/>
    </source>
</evidence>
<sequence length="226" mass="25618">MSINLRKAHNAYYLLGSTHESQKMLEPISGYAGGPLLSLEEACEPLLLIVCRLSLYVSRALENSKSHGNSLTRDESAAIRLYTMEWDRVDNMADGAKFPWWGFSSCTTSLDILEFDIYMGKVGKRTLFSIESFNGRRVSNYSDYPTEDEILLLPGTHFEVMSQLNPAQDLWIIHLKQKMPPYNLLEEPFEGKYKSRSLILSILDIIDGCEQSCCASQYLALSKKIV</sequence>
<organism evidence="10 11">
    <name type="scientific">Rotaria socialis</name>
    <dbReference type="NCBI Taxonomy" id="392032"/>
    <lineage>
        <taxon>Eukaryota</taxon>
        <taxon>Metazoa</taxon>
        <taxon>Spiralia</taxon>
        <taxon>Gnathifera</taxon>
        <taxon>Rotifera</taxon>
        <taxon>Eurotatoria</taxon>
        <taxon>Bdelloidea</taxon>
        <taxon>Philodinida</taxon>
        <taxon>Philodinidae</taxon>
        <taxon>Rotaria</taxon>
    </lineage>
</organism>
<evidence type="ECO:0000313" key="7">
    <source>
        <dbReference type="EMBL" id="CAF3389599.1"/>
    </source>
</evidence>
<keyword evidence="2 6" id="KW-0328">Glycosyltransferase</keyword>
<keyword evidence="6" id="KW-0521">NADP</keyword>
<dbReference type="AlphaFoldDB" id="A0A821NNM2"/>
<keyword evidence="12" id="KW-1185">Reference proteome</keyword>
<dbReference type="GO" id="GO:0016779">
    <property type="term" value="F:nucleotidyltransferase activity"/>
    <property type="evidence" value="ECO:0007669"/>
    <property type="project" value="UniProtKB-KW"/>
</dbReference>
<dbReference type="Proteomes" id="UP000663851">
    <property type="component" value="Unassembled WGS sequence"/>
</dbReference>
<evidence type="ECO:0000256" key="6">
    <source>
        <dbReference type="RuleBase" id="RU361228"/>
    </source>
</evidence>
<dbReference type="OrthoDB" id="423533at2759"/>
<dbReference type="Proteomes" id="UP000663825">
    <property type="component" value="Unassembled WGS sequence"/>
</dbReference>
<evidence type="ECO:0000256" key="3">
    <source>
        <dbReference type="ARBA" id="ARBA00022679"/>
    </source>
</evidence>
<dbReference type="EC" id="2.4.2.31" evidence="6"/>
<protein>
    <recommendedName>
        <fullName evidence="6">NAD(P)(+)--arginine ADP-ribosyltransferase</fullName>
        <ecNumber evidence="6">2.4.2.31</ecNumber>
    </recommendedName>
    <alternativeName>
        <fullName evidence="6">Mono(ADP-ribosyl)transferase</fullName>
    </alternativeName>
</protein>
<reference evidence="10" key="1">
    <citation type="submission" date="2021-02" db="EMBL/GenBank/DDBJ databases">
        <authorList>
            <person name="Nowell W R."/>
        </authorList>
    </citation>
    <scope>NUCLEOTIDE SEQUENCE</scope>
</reference>
<comment type="catalytic activity">
    <reaction evidence="5 6">
        <text>L-arginyl-[protein] + NAD(+) = N(omega)-(ADP-D-ribosyl)-L-arginyl-[protein] + nicotinamide + H(+)</text>
        <dbReference type="Rhea" id="RHEA:19149"/>
        <dbReference type="Rhea" id="RHEA-COMP:10532"/>
        <dbReference type="Rhea" id="RHEA-COMP:15087"/>
        <dbReference type="ChEBI" id="CHEBI:15378"/>
        <dbReference type="ChEBI" id="CHEBI:17154"/>
        <dbReference type="ChEBI" id="CHEBI:29965"/>
        <dbReference type="ChEBI" id="CHEBI:57540"/>
        <dbReference type="ChEBI" id="CHEBI:142554"/>
        <dbReference type="EC" id="2.4.2.31"/>
    </reaction>
</comment>
<keyword evidence="4" id="KW-0548">Nucleotidyltransferase</keyword>
<name>A0A821NNM2_9BILA</name>
<accession>A0A821NNM2</accession>
<evidence type="ECO:0000256" key="5">
    <source>
        <dbReference type="ARBA" id="ARBA00047597"/>
    </source>
</evidence>
<dbReference type="EMBL" id="CAJNXB010004709">
    <property type="protein sequence ID" value="CAF3389599.1"/>
    <property type="molecule type" value="Genomic_DNA"/>
</dbReference>
<evidence type="ECO:0000313" key="10">
    <source>
        <dbReference type="EMBL" id="CAF4790110.1"/>
    </source>
</evidence>
<dbReference type="SUPFAM" id="SSF56399">
    <property type="entry name" value="ADP-ribosylation"/>
    <property type="match status" value="1"/>
</dbReference>
<gene>
    <name evidence="9" type="ORF">HFQ381_LOCUS25826</name>
    <name evidence="10" type="ORF">QYT958_LOCUS23232</name>
    <name evidence="7" type="ORF">TIS948_LOCUS26713</name>
    <name evidence="8" type="ORF">UJA718_LOCUS17606</name>
</gene>
<dbReference type="Pfam" id="PF01129">
    <property type="entry name" value="ART"/>
    <property type="match status" value="1"/>
</dbReference>
<evidence type="ECO:0000256" key="4">
    <source>
        <dbReference type="ARBA" id="ARBA00022695"/>
    </source>
</evidence>
<dbReference type="EMBL" id="CAJOBO010002969">
    <property type="protein sequence ID" value="CAF4475912.1"/>
    <property type="molecule type" value="Genomic_DNA"/>
</dbReference>
<dbReference type="EMBL" id="CAJOBR010004652">
    <property type="protein sequence ID" value="CAF4790110.1"/>
    <property type="molecule type" value="Genomic_DNA"/>
</dbReference>
<evidence type="ECO:0000313" key="12">
    <source>
        <dbReference type="Proteomes" id="UP000663873"/>
    </source>
</evidence>
<dbReference type="Gene3D" id="3.90.176.10">
    <property type="entry name" value="Toxin ADP-ribosyltransferase, Chain A, domain 1"/>
    <property type="match status" value="1"/>
</dbReference>
<dbReference type="Proteomes" id="UP000663848">
    <property type="component" value="Unassembled WGS sequence"/>
</dbReference>
<comment type="similarity">
    <text evidence="1 6">Belongs to the Arg-specific ADP-ribosyltransferase family.</text>
</comment>
<comment type="caution">
    <text evidence="10">The sequence shown here is derived from an EMBL/GenBank/DDBJ whole genome shotgun (WGS) entry which is preliminary data.</text>
</comment>